<evidence type="ECO:0000256" key="2">
    <source>
        <dbReference type="SAM" id="MobiDB-lite"/>
    </source>
</evidence>
<dbReference type="STRING" id="983967.A0A1E4T454"/>
<evidence type="ECO:0000313" key="4">
    <source>
        <dbReference type="Proteomes" id="UP000094801"/>
    </source>
</evidence>
<evidence type="ECO:0000313" key="3">
    <source>
        <dbReference type="EMBL" id="ODV86511.1"/>
    </source>
</evidence>
<dbReference type="Pfam" id="PF03357">
    <property type="entry name" value="Snf7"/>
    <property type="match status" value="1"/>
</dbReference>
<feature type="coiled-coil region" evidence="1">
    <location>
        <begin position="21"/>
        <end position="48"/>
    </location>
</feature>
<dbReference type="PANTHER" id="PTHR10476">
    <property type="entry name" value="CHARGED MULTIVESICULAR BODY PROTEIN"/>
    <property type="match status" value="1"/>
</dbReference>
<dbReference type="AlphaFoldDB" id="A0A1E4T454"/>
<dbReference type="Gene3D" id="6.10.140.1230">
    <property type="match status" value="1"/>
</dbReference>
<dbReference type="InterPro" id="IPR005024">
    <property type="entry name" value="Snf7_fam"/>
</dbReference>
<accession>A0A1E4T454</accession>
<evidence type="ECO:0008006" key="5">
    <source>
        <dbReference type="Google" id="ProtNLM"/>
    </source>
</evidence>
<proteinExistence type="predicted"/>
<reference evidence="4" key="1">
    <citation type="submission" date="2016-04" db="EMBL/GenBank/DDBJ databases">
        <title>Comparative genomics of biotechnologically important yeasts.</title>
        <authorList>
            <consortium name="DOE Joint Genome Institute"/>
            <person name="Riley R."/>
            <person name="Haridas S."/>
            <person name="Wolfe K.H."/>
            <person name="Lopes M.R."/>
            <person name="Hittinger C.T."/>
            <person name="Goker M."/>
            <person name="Salamov A."/>
            <person name="Wisecaver J."/>
            <person name="Long T.M."/>
            <person name="Aerts A.L."/>
            <person name="Barry K."/>
            <person name="Choi C."/>
            <person name="Clum A."/>
            <person name="Coughlan A.Y."/>
            <person name="Deshpande S."/>
            <person name="Douglass A.P."/>
            <person name="Hanson S.J."/>
            <person name="Klenk H.-P."/>
            <person name="Labutti K."/>
            <person name="Lapidus A."/>
            <person name="Lindquist E."/>
            <person name="Lipzen A."/>
            <person name="Meier-Kolthoff J.P."/>
            <person name="Ohm R.A."/>
            <person name="Otillar R.P."/>
            <person name="Pangilinan J."/>
            <person name="Peng Y."/>
            <person name="Rokas A."/>
            <person name="Rosa C.A."/>
            <person name="Scheuner C."/>
            <person name="Sibirny A.A."/>
            <person name="Slot J.C."/>
            <person name="Stielow J.B."/>
            <person name="Sun H."/>
            <person name="Kurtzman C.P."/>
            <person name="Blackwell M."/>
            <person name="Grigoriev I.V."/>
            <person name="Jeffries T.W."/>
        </authorList>
    </citation>
    <scope>NUCLEOTIDE SEQUENCE [LARGE SCALE GENOMIC DNA]</scope>
    <source>
        <strain evidence="4">NRRL YB-2248</strain>
    </source>
</reference>
<name>A0A1E4T454_9ASCO</name>
<protein>
    <recommendedName>
        <fullName evidence="5">Vacuolar protein-sorting-associated protein 24</fullName>
    </recommendedName>
</protein>
<dbReference type="GO" id="GO:0007034">
    <property type="term" value="P:vacuolar transport"/>
    <property type="evidence" value="ECO:0007669"/>
    <property type="project" value="InterPro"/>
</dbReference>
<keyword evidence="4" id="KW-1185">Reference proteome</keyword>
<sequence length="229" mass="26326">MDYVKKAIWGPDPKEQMRKCQMALRKNKRQIEKQIQELTNLQKKTKTLIKSSLKKNDLKTAKLYAREYRNITKTNERMNVSKATIDSIGFKLNEQQQLIKLKGSMSKSTEIMKQVNSLVNLPQLSSTVQELSKELMKSGIIDEMVDDILDTNIIEDEDEEEEDEEIELVLKSILNEDKDKSQSQTVTVDDKLPEMISSPVLESSNGIEQDDDDDAMLANMRQRLSALQE</sequence>
<dbReference type="EMBL" id="KV453850">
    <property type="protein sequence ID" value="ODV86511.1"/>
    <property type="molecule type" value="Genomic_DNA"/>
</dbReference>
<evidence type="ECO:0000256" key="1">
    <source>
        <dbReference type="SAM" id="Coils"/>
    </source>
</evidence>
<feature type="region of interest" description="Disordered" evidence="2">
    <location>
        <begin position="178"/>
        <end position="213"/>
    </location>
</feature>
<dbReference type="Proteomes" id="UP000094801">
    <property type="component" value="Unassembled WGS sequence"/>
</dbReference>
<feature type="non-terminal residue" evidence="3">
    <location>
        <position position="1"/>
    </location>
</feature>
<gene>
    <name evidence="3" type="ORF">CANARDRAFT_27706</name>
</gene>
<keyword evidence="1" id="KW-0175">Coiled coil</keyword>
<organism evidence="3 4">
    <name type="scientific">[Candida] arabinofermentans NRRL YB-2248</name>
    <dbReference type="NCBI Taxonomy" id="983967"/>
    <lineage>
        <taxon>Eukaryota</taxon>
        <taxon>Fungi</taxon>
        <taxon>Dikarya</taxon>
        <taxon>Ascomycota</taxon>
        <taxon>Saccharomycotina</taxon>
        <taxon>Pichiomycetes</taxon>
        <taxon>Pichiales</taxon>
        <taxon>Pichiaceae</taxon>
        <taxon>Ogataea</taxon>
        <taxon>Ogataea/Candida clade</taxon>
    </lineage>
</organism>
<dbReference type="OrthoDB" id="2329734at2759"/>